<dbReference type="Proteomes" id="UP000253083">
    <property type="component" value="Unassembled WGS sequence"/>
</dbReference>
<reference evidence="3 4" key="1">
    <citation type="submission" date="2018-06" db="EMBL/GenBank/DDBJ databases">
        <title>Genomic Encyclopedia of Type Strains, Phase IV (KMG-IV): sequencing the most valuable type-strain genomes for metagenomic binning, comparative biology and taxonomic classification.</title>
        <authorList>
            <person name="Goeker M."/>
        </authorList>
    </citation>
    <scope>NUCLEOTIDE SEQUENCE [LARGE SCALE GENOMIC DNA]</scope>
    <source>
        <strain evidence="3 4">DSM 24032</strain>
    </source>
</reference>
<feature type="binding site" evidence="2">
    <location>
        <position position="340"/>
    </location>
    <ligand>
        <name>FAD</name>
        <dbReference type="ChEBI" id="CHEBI:57692"/>
    </ligand>
</feature>
<feature type="active site" evidence="1">
    <location>
        <position position="83"/>
    </location>
</feature>
<feature type="binding site" evidence="2">
    <location>
        <position position="83"/>
    </location>
    <ligand>
        <name>7-chloro-L-tryptophan</name>
        <dbReference type="ChEBI" id="CHEBI:58713"/>
    </ligand>
</feature>
<keyword evidence="2" id="KW-0285">Flavoprotein</keyword>
<evidence type="ECO:0000256" key="2">
    <source>
        <dbReference type="PIRSR" id="PIRSR011396-2"/>
    </source>
</evidence>
<dbReference type="GO" id="GO:0000166">
    <property type="term" value="F:nucleotide binding"/>
    <property type="evidence" value="ECO:0007669"/>
    <property type="project" value="UniProtKB-KW"/>
</dbReference>
<proteinExistence type="predicted"/>
<dbReference type="InterPro" id="IPR036188">
    <property type="entry name" value="FAD/NAD-bd_sf"/>
</dbReference>
<dbReference type="PANTHER" id="PTHR43747">
    <property type="entry name" value="FAD-BINDING PROTEIN"/>
    <property type="match status" value="1"/>
</dbReference>
<name>A0A395JUH7_9GAMM</name>
<comment type="caution">
    <text evidence="3">The sequence shown here is derived from an EMBL/GenBank/DDBJ whole genome shotgun (WGS) entry which is preliminary data.</text>
</comment>
<dbReference type="InterPro" id="IPR033856">
    <property type="entry name" value="Trp_halogen"/>
</dbReference>
<dbReference type="OrthoDB" id="7178350at2"/>
<evidence type="ECO:0000256" key="1">
    <source>
        <dbReference type="PIRSR" id="PIRSR011396-1"/>
    </source>
</evidence>
<evidence type="ECO:0000313" key="4">
    <source>
        <dbReference type="Proteomes" id="UP000253083"/>
    </source>
</evidence>
<dbReference type="Pfam" id="PF04820">
    <property type="entry name" value="Trp_halogenase"/>
    <property type="match status" value="1"/>
</dbReference>
<feature type="binding site" evidence="2">
    <location>
        <position position="353"/>
    </location>
    <ligand>
        <name>FAD</name>
        <dbReference type="ChEBI" id="CHEBI:57692"/>
    </ligand>
</feature>
<dbReference type="AlphaFoldDB" id="A0A395JUH7"/>
<dbReference type="EMBL" id="QNRT01000001">
    <property type="protein sequence ID" value="RBP53198.1"/>
    <property type="molecule type" value="Genomic_DNA"/>
</dbReference>
<keyword evidence="4" id="KW-1185">Reference proteome</keyword>
<organism evidence="3 4">
    <name type="scientific">Arenicella xantha</name>
    <dbReference type="NCBI Taxonomy" id="644221"/>
    <lineage>
        <taxon>Bacteria</taxon>
        <taxon>Pseudomonadati</taxon>
        <taxon>Pseudomonadota</taxon>
        <taxon>Gammaproteobacteria</taxon>
        <taxon>Arenicellales</taxon>
        <taxon>Arenicellaceae</taxon>
        <taxon>Arenicella</taxon>
    </lineage>
</organism>
<dbReference type="PANTHER" id="PTHR43747:SF4">
    <property type="entry name" value="FLAVIN-DEPENDENT TRYPTOPHAN HALOGENASE"/>
    <property type="match status" value="1"/>
</dbReference>
<dbReference type="Gene3D" id="3.50.50.60">
    <property type="entry name" value="FAD/NAD(P)-binding domain"/>
    <property type="match status" value="1"/>
</dbReference>
<dbReference type="PIRSF" id="PIRSF011396">
    <property type="entry name" value="Trp_halogenase"/>
    <property type="match status" value="1"/>
</dbReference>
<evidence type="ECO:0000313" key="3">
    <source>
        <dbReference type="EMBL" id="RBP53198.1"/>
    </source>
</evidence>
<dbReference type="RefSeq" id="WP_113952789.1">
    <property type="nucleotide sequence ID" value="NZ_QNRT01000001.1"/>
</dbReference>
<feature type="binding site" evidence="2">
    <location>
        <begin position="17"/>
        <end position="20"/>
    </location>
    <ligand>
        <name>FAD</name>
        <dbReference type="ChEBI" id="CHEBI:57692"/>
    </ligand>
</feature>
<dbReference type="SUPFAM" id="SSF51905">
    <property type="entry name" value="FAD/NAD(P)-binding domain"/>
    <property type="match status" value="1"/>
</dbReference>
<accession>A0A395JUH7</accession>
<protein>
    <submittedName>
        <fullName evidence="3">Tryptophan halogenase</fullName>
    </submittedName>
</protein>
<dbReference type="InParanoid" id="A0A395JUH7"/>
<dbReference type="InterPro" id="IPR006905">
    <property type="entry name" value="Flavin_halogenase"/>
</dbReference>
<feature type="binding site" evidence="2">
    <location>
        <position position="349"/>
    </location>
    <ligand>
        <name>L-tryptophan</name>
        <dbReference type="ChEBI" id="CHEBI:57912"/>
    </ligand>
</feature>
<dbReference type="GO" id="GO:0004497">
    <property type="term" value="F:monooxygenase activity"/>
    <property type="evidence" value="ECO:0007669"/>
    <property type="project" value="InterPro"/>
</dbReference>
<gene>
    <name evidence="3" type="ORF">DFR28_101583</name>
</gene>
<sequence>MIENANNAINKVVIVGGGTAGWMTAAALSEVLSNTGCEITLIESEQIGTVGVGEATLPHLRFFNQRLGIDEPEFMRAVNATYKLGIEFANWGQKGDSYIHPFGDFGKPQNNIAFHHYWVKSHLHGNKTPIGDFSLPVVASQQAKFDFPAQDLNSLLSTFSFAYHIDAGLYAKYLREYSEQRGVTRKEGKVIGVNQDAETGFITSVEIDDGTQIEGQLFIDCSGFRGLLIEQALETGYEDWQHWLPCDRAVAIPCAANPNQASIPYTRATADEAGWRWRIPLQHRVGNGHVYCSDFMSDEQAERTLRTNLEGEPERDANFLRFTTGRRKKMWNKNCVAIGLSAGFLEPLESTGIHLIQLAIMKLIEFFPDQSIDPAFSDEFNRVMQMEIERIKDFLILHYNATERDDTEFWNYVRTMSLPDELQRKMELFERTGHVVKYQEGLFLEPSWIAVYLGQRKIPRAYDPRLDALSIDQLDAQLEKLKQSIVRAVNGMPSHSQAIKQIGDPANLGWKNTSMNLYGH</sequence>
<keyword evidence="2" id="KW-0547">Nucleotide-binding</keyword>
<keyword evidence="2" id="KW-0274">FAD</keyword>
<dbReference type="InterPro" id="IPR050816">
    <property type="entry name" value="Flavin-dep_Halogenase_NPB"/>
</dbReference>
<feature type="binding site" evidence="2">
    <location>
        <position position="190"/>
    </location>
    <ligand>
        <name>FAD</name>
        <dbReference type="ChEBI" id="CHEBI:57692"/>
    </ligand>
</feature>